<sequence length="430" mass="44017">MSAPSGPERDSPLRTDDVAGPPRPRVRSHPRFVRVWAGQVAGAVGDQLIPVALSLHVARQGGGAGAVGVLLGGRVLALVLCLLAGGVLADRVRRSRLLVGVDVYRATILVLTALVLDALPLTALALVTLMVGAGEAMARPAYRSLVPSLLPNTLLERGNAMVSAGLRGSAVLGSLAGATVVSLTGARAALLLAAATFLAAALTVLGLDDTTPRKTTTSVLGDAVAGLRAVRDRPWVLAVMVAVGLQILAGTATALTLLPIVAQRGLGGEIAYGTVLAAMALGALPGVALAGRWQPTRRGTMSMLALVGYAALPWSLVGPLPLPLTIAAFAFGGFVVEFYFVYWLSALQRAVPSEVLGKVLALDQLGSFALLPLGYLAVGPAVAAFGESDTLVVAGLVVAVSSLTALLVPGVATFQDPPRRRLRPDPPRTE</sequence>
<evidence type="ECO:0000313" key="9">
    <source>
        <dbReference type="Proteomes" id="UP000184501"/>
    </source>
</evidence>
<evidence type="ECO:0000256" key="3">
    <source>
        <dbReference type="ARBA" id="ARBA00022692"/>
    </source>
</evidence>
<dbReference type="InterPro" id="IPR036259">
    <property type="entry name" value="MFS_trans_sf"/>
</dbReference>
<dbReference type="Pfam" id="PF07690">
    <property type="entry name" value="MFS_1"/>
    <property type="match status" value="1"/>
</dbReference>
<dbReference type="GO" id="GO:0005886">
    <property type="term" value="C:plasma membrane"/>
    <property type="evidence" value="ECO:0007669"/>
    <property type="project" value="UniProtKB-SubCell"/>
</dbReference>
<dbReference type="OrthoDB" id="3539228at2"/>
<organism evidence="8 9">
    <name type="scientific">Streptoalloteichus hindustanus</name>
    <dbReference type="NCBI Taxonomy" id="2017"/>
    <lineage>
        <taxon>Bacteria</taxon>
        <taxon>Bacillati</taxon>
        <taxon>Actinomycetota</taxon>
        <taxon>Actinomycetes</taxon>
        <taxon>Pseudonocardiales</taxon>
        <taxon>Pseudonocardiaceae</taxon>
        <taxon>Streptoalloteichus</taxon>
    </lineage>
</organism>
<feature type="transmembrane region" description="Helical" evidence="7">
    <location>
        <begin position="108"/>
        <end position="133"/>
    </location>
</feature>
<dbReference type="Proteomes" id="UP000184501">
    <property type="component" value="Unassembled WGS sequence"/>
</dbReference>
<name>A0A1M5LAG6_STRHI</name>
<proteinExistence type="predicted"/>
<evidence type="ECO:0000256" key="4">
    <source>
        <dbReference type="ARBA" id="ARBA00022989"/>
    </source>
</evidence>
<evidence type="ECO:0000256" key="1">
    <source>
        <dbReference type="ARBA" id="ARBA00004651"/>
    </source>
</evidence>
<evidence type="ECO:0000256" key="5">
    <source>
        <dbReference type="ARBA" id="ARBA00023136"/>
    </source>
</evidence>
<feature type="transmembrane region" description="Helical" evidence="7">
    <location>
        <begin position="189"/>
        <end position="207"/>
    </location>
</feature>
<accession>A0A1M5LAG6</accession>
<keyword evidence="9" id="KW-1185">Reference proteome</keyword>
<dbReference type="AlphaFoldDB" id="A0A1M5LAG6"/>
<feature type="transmembrane region" description="Helical" evidence="7">
    <location>
        <begin position="270"/>
        <end position="291"/>
    </location>
</feature>
<dbReference type="Gene3D" id="1.20.1250.20">
    <property type="entry name" value="MFS general substrate transporter like domains"/>
    <property type="match status" value="1"/>
</dbReference>
<keyword evidence="5 7" id="KW-0472">Membrane</keyword>
<keyword evidence="4 7" id="KW-1133">Transmembrane helix</keyword>
<dbReference type="PANTHER" id="PTHR23513:SF11">
    <property type="entry name" value="STAPHYLOFERRIN A TRANSPORTER"/>
    <property type="match status" value="1"/>
</dbReference>
<dbReference type="SUPFAM" id="SSF103473">
    <property type="entry name" value="MFS general substrate transporter"/>
    <property type="match status" value="1"/>
</dbReference>
<gene>
    <name evidence="8" type="ORF">SAMN05444320_11143</name>
</gene>
<feature type="transmembrane region" description="Helical" evidence="7">
    <location>
        <begin position="365"/>
        <end position="385"/>
    </location>
</feature>
<evidence type="ECO:0000313" key="8">
    <source>
        <dbReference type="EMBL" id="SHG61998.1"/>
    </source>
</evidence>
<feature type="compositionally biased region" description="Basic and acidic residues" evidence="6">
    <location>
        <begin position="7"/>
        <end position="17"/>
    </location>
</feature>
<comment type="subcellular location">
    <subcellularLocation>
        <location evidence="1">Cell membrane</location>
        <topology evidence="1">Multi-pass membrane protein</topology>
    </subcellularLocation>
</comment>
<dbReference type="PANTHER" id="PTHR23513">
    <property type="entry name" value="INTEGRAL MEMBRANE EFFLUX PROTEIN-RELATED"/>
    <property type="match status" value="1"/>
</dbReference>
<feature type="transmembrane region" description="Helical" evidence="7">
    <location>
        <begin position="326"/>
        <end position="344"/>
    </location>
</feature>
<keyword evidence="2" id="KW-1003">Cell membrane</keyword>
<dbReference type="STRING" id="2017.SAMN05444320_11143"/>
<protein>
    <submittedName>
        <fullName evidence="8">Predicted arabinose efflux permease, MFS family</fullName>
    </submittedName>
</protein>
<feature type="transmembrane region" description="Helical" evidence="7">
    <location>
        <begin position="303"/>
        <end position="320"/>
    </location>
</feature>
<reference evidence="8 9" key="1">
    <citation type="submission" date="2016-11" db="EMBL/GenBank/DDBJ databases">
        <authorList>
            <person name="Jaros S."/>
            <person name="Januszkiewicz K."/>
            <person name="Wedrychowicz H."/>
        </authorList>
    </citation>
    <scope>NUCLEOTIDE SEQUENCE [LARGE SCALE GENOMIC DNA]</scope>
    <source>
        <strain evidence="8 9">DSM 44523</strain>
    </source>
</reference>
<dbReference type="InterPro" id="IPR011701">
    <property type="entry name" value="MFS"/>
</dbReference>
<dbReference type="CDD" id="cd06173">
    <property type="entry name" value="MFS_MefA_like"/>
    <property type="match status" value="1"/>
</dbReference>
<dbReference type="EMBL" id="FQVN01000011">
    <property type="protein sequence ID" value="SHG61998.1"/>
    <property type="molecule type" value="Genomic_DNA"/>
</dbReference>
<evidence type="ECO:0000256" key="6">
    <source>
        <dbReference type="SAM" id="MobiDB-lite"/>
    </source>
</evidence>
<keyword evidence="3 7" id="KW-0812">Transmembrane</keyword>
<dbReference type="GO" id="GO:0022857">
    <property type="term" value="F:transmembrane transporter activity"/>
    <property type="evidence" value="ECO:0007669"/>
    <property type="project" value="InterPro"/>
</dbReference>
<dbReference type="RefSeq" id="WP_143174407.1">
    <property type="nucleotide sequence ID" value="NZ_FQVN01000011.1"/>
</dbReference>
<evidence type="ECO:0000256" key="7">
    <source>
        <dbReference type="SAM" id="Phobius"/>
    </source>
</evidence>
<feature type="transmembrane region" description="Helical" evidence="7">
    <location>
        <begin position="235"/>
        <end position="258"/>
    </location>
</feature>
<feature type="region of interest" description="Disordered" evidence="6">
    <location>
        <begin position="1"/>
        <end position="26"/>
    </location>
</feature>
<evidence type="ECO:0000256" key="2">
    <source>
        <dbReference type="ARBA" id="ARBA00022475"/>
    </source>
</evidence>
<feature type="transmembrane region" description="Helical" evidence="7">
    <location>
        <begin position="391"/>
        <end position="414"/>
    </location>
</feature>
<feature type="transmembrane region" description="Helical" evidence="7">
    <location>
        <begin position="64"/>
        <end position="88"/>
    </location>
</feature>